<reference evidence="1 2" key="1">
    <citation type="submission" date="2016-10" db="EMBL/GenBank/DDBJ databases">
        <authorList>
            <person name="de Groot N.N."/>
        </authorList>
    </citation>
    <scope>NUCLEOTIDE SEQUENCE [LARGE SCALE GENOMIC DNA]</scope>
    <source>
        <strain evidence="1 2">DSM 15893</strain>
    </source>
</reference>
<organism evidence="1 2">
    <name type="scientific">Enterovibrio norvegicus DSM 15893</name>
    <dbReference type="NCBI Taxonomy" id="1121869"/>
    <lineage>
        <taxon>Bacteria</taxon>
        <taxon>Pseudomonadati</taxon>
        <taxon>Pseudomonadota</taxon>
        <taxon>Gammaproteobacteria</taxon>
        <taxon>Vibrionales</taxon>
        <taxon>Vibrionaceae</taxon>
        <taxon>Enterovibrio</taxon>
    </lineage>
</organism>
<name>A0A1I5PCD7_9GAMM</name>
<dbReference type="InterPro" id="IPR021482">
    <property type="entry name" value="DUF3135"/>
</dbReference>
<evidence type="ECO:0000313" key="2">
    <source>
        <dbReference type="Proteomes" id="UP000182692"/>
    </source>
</evidence>
<sequence>MKTLPSFDELKALAETDPQALEQLRLDMSQDIIDNASEHMKPKLQAQLCHINNVIAVGKNPNHVNALLMKELMRQFDRFATAVNDPESLTATTATVTPFRPRRDAETVAVEG</sequence>
<dbReference type="RefSeq" id="WP_017016237.1">
    <property type="nucleotide sequence ID" value="NZ_FOWR01000012.1"/>
</dbReference>
<proteinExistence type="predicted"/>
<evidence type="ECO:0000313" key="1">
    <source>
        <dbReference type="EMBL" id="SFP31762.1"/>
    </source>
</evidence>
<accession>A0A1I5PCD7</accession>
<dbReference type="EMBL" id="FOWR01000012">
    <property type="protein sequence ID" value="SFP31762.1"/>
    <property type="molecule type" value="Genomic_DNA"/>
</dbReference>
<dbReference type="Pfam" id="PF11333">
    <property type="entry name" value="DUF3135"/>
    <property type="match status" value="1"/>
</dbReference>
<protein>
    <recommendedName>
        <fullName evidence="3">DUF3135 domain-containing protein</fullName>
    </recommendedName>
</protein>
<dbReference type="OrthoDB" id="5917239at2"/>
<dbReference type="Proteomes" id="UP000182692">
    <property type="component" value="Unassembled WGS sequence"/>
</dbReference>
<evidence type="ECO:0008006" key="3">
    <source>
        <dbReference type="Google" id="ProtNLM"/>
    </source>
</evidence>
<dbReference type="AlphaFoldDB" id="A0A1I5PCD7"/>
<dbReference type="GeneID" id="35871541"/>
<gene>
    <name evidence="1" type="ORF">SAMN03084138_01897</name>
</gene>